<evidence type="ECO:0000256" key="18">
    <source>
        <dbReference type="RuleBase" id="RU361134"/>
    </source>
</evidence>
<evidence type="ECO:0000256" key="9">
    <source>
        <dbReference type="ARBA" id="ARBA00022729"/>
    </source>
</evidence>
<organism evidence="22">
    <name type="scientific">Scaptodrosophila finitima</name>
    <dbReference type="NCBI Taxonomy" id="309932"/>
    <lineage>
        <taxon>Eukaryota</taxon>
        <taxon>Metazoa</taxon>
        <taxon>Ecdysozoa</taxon>
        <taxon>Arthropoda</taxon>
        <taxon>Hexapoda</taxon>
        <taxon>Insecta</taxon>
        <taxon>Pterygota</taxon>
        <taxon>Neoptera</taxon>
        <taxon>Endopterygota</taxon>
        <taxon>Diptera</taxon>
        <taxon>Brachycera</taxon>
        <taxon>Muscomorpha</taxon>
        <taxon>Ephydroidea</taxon>
        <taxon>Drosophilidae</taxon>
        <taxon>Scaptodrosophila</taxon>
    </lineage>
</organism>
<dbReference type="SUPFAM" id="SSF51011">
    <property type="entry name" value="Glycosyl hydrolase domain"/>
    <property type="match status" value="1"/>
</dbReference>
<comment type="subunit">
    <text evidence="6">Monomer.</text>
</comment>
<evidence type="ECO:0000256" key="7">
    <source>
        <dbReference type="ARBA" id="ARBA00022525"/>
    </source>
</evidence>
<comment type="subcellular location">
    <subcellularLocation>
        <location evidence="4">Secreted</location>
    </subcellularLocation>
</comment>
<keyword evidence="14 18" id="KW-0119">Carbohydrate metabolism</keyword>
<evidence type="ECO:0000256" key="14">
    <source>
        <dbReference type="ARBA" id="ARBA00023277"/>
    </source>
</evidence>
<dbReference type="InterPro" id="IPR017853">
    <property type="entry name" value="GH"/>
</dbReference>
<evidence type="ECO:0000259" key="21">
    <source>
        <dbReference type="SMART" id="SM00642"/>
    </source>
</evidence>
<evidence type="ECO:0000256" key="15">
    <source>
        <dbReference type="ARBA" id="ARBA00023283"/>
    </source>
</evidence>
<comment type="similarity">
    <text evidence="5 17">Belongs to the glycosyl hydrolase 13 family.</text>
</comment>
<keyword evidence="12" id="KW-1015">Disulfide bond</keyword>
<dbReference type="EMBL" id="AY736527">
    <property type="protein sequence ID" value="AAW66432.1"/>
    <property type="molecule type" value="Genomic_DNA"/>
</dbReference>
<dbReference type="PRINTS" id="PR00110">
    <property type="entry name" value="ALPHAAMYLASE"/>
</dbReference>
<dbReference type="Pfam" id="PF02806">
    <property type="entry name" value="Alpha-amylase_C"/>
    <property type="match status" value="1"/>
</dbReference>
<dbReference type="Gene3D" id="3.20.20.80">
    <property type="entry name" value="Glycosidases"/>
    <property type="match status" value="1"/>
</dbReference>
<comment type="cofactor">
    <cofactor evidence="2">
        <name>Ca(2+)</name>
        <dbReference type="ChEBI" id="CHEBI:29108"/>
    </cofactor>
</comment>
<reference evidence="22" key="1">
    <citation type="journal article" date="2007" name="J. Zool. Syst. Evol. Res.">
        <title>A phylogeny of Drosophilidae using the Amyrel gene: questioning the Drosophila melanogaster species group boundaries.</title>
        <authorList>
            <person name="Da Lage J.-L."/>
            <person name="Kergoat G.J."/>
            <person name="Maczkowiak F."/>
            <person name="Silvain J.-F."/>
            <person name="Cariou M.-L."/>
            <person name="Lachaise O."/>
        </authorList>
    </citation>
    <scope>NUCLEOTIDE SEQUENCE</scope>
</reference>
<comment type="cofactor">
    <cofactor evidence="3">
        <name>chloride</name>
        <dbReference type="ChEBI" id="CHEBI:17996"/>
    </cofactor>
</comment>
<dbReference type="InterPro" id="IPR013780">
    <property type="entry name" value="Glyco_hydro_b"/>
</dbReference>
<dbReference type="InterPro" id="IPR006048">
    <property type="entry name" value="A-amylase/branching_C"/>
</dbReference>
<dbReference type="InterPro" id="IPR031319">
    <property type="entry name" value="A-amylase_C"/>
</dbReference>
<evidence type="ECO:0000256" key="8">
    <source>
        <dbReference type="ARBA" id="ARBA00022723"/>
    </source>
</evidence>
<evidence type="ECO:0000313" key="22">
    <source>
        <dbReference type="EMBL" id="AAW66432.1"/>
    </source>
</evidence>
<dbReference type="AlphaFoldDB" id="I6LDY0"/>
<comment type="catalytic activity">
    <reaction evidence="1 18">
        <text>Endohydrolysis of (1-&gt;4)-alpha-D-glucosidic linkages in polysaccharides containing three or more (1-&gt;4)-alpha-linked D-glucose units.</text>
        <dbReference type="EC" id="3.2.1.1"/>
    </reaction>
</comment>
<evidence type="ECO:0000256" key="19">
    <source>
        <dbReference type="SAM" id="SignalP"/>
    </source>
</evidence>
<evidence type="ECO:0000256" key="12">
    <source>
        <dbReference type="ARBA" id="ARBA00023157"/>
    </source>
</evidence>
<dbReference type="Gene3D" id="2.60.40.1180">
    <property type="entry name" value="Golgi alpha-mannosidase II"/>
    <property type="match status" value="1"/>
</dbReference>
<keyword evidence="7" id="KW-0964">Secreted</keyword>
<keyword evidence="10 18" id="KW-0378">Hydrolase</keyword>
<gene>
    <name evidence="22" type="primary">Amyrel</name>
</gene>
<dbReference type="SMART" id="SM00632">
    <property type="entry name" value="Aamy_C"/>
    <property type="match status" value="1"/>
</dbReference>
<keyword evidence="11" id="KW-0106">Calcium</keyword>
<dbReference type="CDD" id="cd11317">
    <property type="entry name" value="AmyAc_bac_euk_AmyA"/>
    <property type="match status" value="1"/>
</dbReference>
<dbReference type="GO" id="GO:0046872">
    <property type="term" value="F:metal ion binding"/>
    <property type="evidence" value="ECO:0007669"/>
    <property type="project" value="UniProtKB-KW"/>
</dbReference>
<evidence type="ECO:0000256" key="1">
    <source>
        <dbReference type="ARBA" id="ARBA00000548"/>
    </source>
</evidence>
<evidence type="ECO:0000256" key="3">
    <source>
        <dbReference type="ARBA" id="ARBA00001923"/>
    </source>
</evidence>
<evidence type="ECO:0000256" key="16">
    <source>
        <dbReference type="ARBA" id="ARBA00023295"/>
    </source>
</evidence>
<name>I6LDY0_9MUSC</name>
<dbReference type="GO" id="GO:0005975">
    <property type="term" value="P:carbohydrate metabolic process"/>
    <property type="evidence" value="ECO:0007669"/>
    <property type="project" value="InterPro"/>
</dbReference>
<feature type="signal peptide" evidence="19">
    <location>
        <begin position="1"/>
        <end position="21"/>
    </location>
</feature>
<dbReference type="SMART" id="SM00642">
    <property type="entry name" value="Aamy"/>
    <property type="match status" value="1"/>
</dbReference>
<dbReference type="InterPro" id="IPR006046">
    <property type="entry name" value="Alpha_amylase"/>
</dbReference>
<dbReference type="GO" id="GO:0005576">
    <property type="term" value="C:extracellular region"/>
    <property type="evidence" value="ECO:0007669"/>
    <property type="project" value="UniProtKB-SubCell"/>
</dbReference>
<feature type="chain" id="PRO_5003705063" description="Alpha-amylase" evidence="19">
    <location>
        <begin position="22"/>
        <end position="495"/>
    </location>
</feature>
<keyword evidence="15" id="KW-0873">Pyrrolidone carboxylic acid</keyword>
<protein>
    <recommendedName>
        <fullName evidence="18">Alpha-amylase</fullName>
        <ecNumber evidence="18">3.2.1.1</ecNumber>
    </recommendedName>
</protein>
<dbReference type="InterPro" id="IPR006047">
    <property type="entry name" value="GH13_cat_dom"/>
</dbReference>
<feature type="domain" description="Alpha-amylase C-terminal" evidence="20">
    <location>
        <begin position="406"/>
        <end position="494"/>
    </location>
</feature>
<feature type="domain" description="Glycosyl hydrolase family 13 catalytic" evidence="21">
    <location>
        <begin position="32"/>
        <end position="397"/>
    </location>
</feature>
<keyword evidence="8" id="KW-0479">Metal-binding</keyword>
<dbReference type="Pfam" id="PF00128">
    <property type="entry name" value="Alpha-amylase"/>
    <property type="match status" value="1"/>
</dbReference>
<sequence length="495" mass="55421">MAKFRVGFLLVACLLVAATSGQHNPQWWGSRNTIVHLFEWKWDDIADECEQFLAPKGYAGVQVSPVNENIISAGRPWWERYQPISYKLTTRSGTEVQFASMVRRCNDVGVRVYVDVLLNHMSGDFEGTAIGTGGSVAEPSSKSFPGVPYTAEDFHPSCEIYDWNDRFQVQQCELVGLKDLDQSRSWVRTQLVGFLDHLVDLGVAGFRVDAAKHMAASDLAVIYSSVRNLNTDHGFPNNARPFIYQEVIDHGHETVSRDEYRELGAVTEFRFSEEIGKAFRGNNALKWLQSFGTGWDFLPTEQSLTFVDNHDNQRDSGEVLNYKSPKQYKMATAFHLAFPYGISRVMSSFGFDDRDQAPPQDANEQIISPTFDADGACTNGWICEHRWRQIYNMVGFKNAVRGPDLNDWWDNGDNQIAFCRGNKGFAAFNNNLYDLSETLQTCLPSGVYCDVISGSKVNDSCTGKSVTVDGNGYAYINIGADEFDGVLAIHAEAKL</sequence>
<evidence type="ECO:0000256" key="5">
    <source>
        <dbReference type="ARBA" id="ARBA00008061"/>
    </source>
</evidence>
<evidence type="ECO:0000256" key="13">
    <source>
        <dbReference type="ARBA" id="ARBA00023214"/>
    </source>
</evidence>
<evidence type="ECO:0000256" key="17">
    <source>
        <dbReference type="RuleBase" id="RU003615"/>
    </source>
</evidence>
<evidence type="ECO:0000259" key="20">
    <source>
        <dbReference type="SMART" id="SM00632"/>
    </source>
</evidence>
<evidence type="ECO:0000256" key="2">
    <source>
        <dbReference type="ARBA" id="ARBA00001913"/>
    </source>
</evidence>
<evidence type="ECO:0000256" key="6">
    <source>
        <dbReference type="ARBA" id="ARBA00011245"/>
    </source>
</evidence>
<keyword evidence="13" id="KW-0868">Chloride</keyword>
<keyword evidence="16 18" id="KW-0326">Glycosidase</keyword>
<accession>I6LDY0</accession>
<dbReference type="GO" id="GO:0004556">
    <property type="term" value="F:alpha-amylase activity"/>
    <property type="evidence" value="ECO:0007669"/>
    <property type="project" value="UniProtKB-UniRule"/>
</dbReference>
<evidence type="ECO:0000256" key="11">
    <source>
        <dbReference type="ARBA" id="ARBA00022837"/>
    </source>
</evidence>
<dbReference type="SUPFAM" id="SSF51445">
    <property type="entry name" value="(Trans)glycosidases"/>
    <property type="match status" value="1"/>
</dbReference>
<dbReference type="FunFam" id="3.20.20.80:FF:000119">
    <property type="entry name" value="Alpha-amylase-related protein"/>
    <property type="match status" value="1"/>
</dbReference>
<dbReference type="PANTHER" id="PTHR43447">
    <property type="entry name" value="ALPHA-AMYLASE"/>
    <property type="match status" value="1"/>
</dbReference>
<dbReference type="FunFam" id="2.60.40.1180:FF:000020">
    <property type="entry name" value="Pancreatic alpha-amylase"/>
    <property type="match status" value="1"/>
</dbReference>
<proteinExistence type="inferred from homology"/>
<keyword evidence="9 19" id="KW-0732">Signal</keyword>
<evidence type="ECO:0000256" key="10">
    <source>
        <dbReference type="ARBA" id="ARBA00022801"/>
    </source>
</evidence>
<evidence type="ECO:0000256" key="4">
    <source>
        <dbReference type="ARBA" id="ARBA00004613"/>
    </source>
</evidence>
<dbReference type="EC" id="3.2.1.1" evidence="18"/>